<evidence type="ECO:0000313" key="2">
    <source>
        <dbReference type="Proteomes" id="UP000076871"/>
    </source>
</evidence>
<accession>A0A165EH64</accession>
<reference evidence="1 2" key="1">
    <citation type="journal article" date="2016" name="Mol. Biol. Evol.">
        <title>Comparative Genomics of Early-Diverging Mushroom-Forming Fungi Provides Insights into the Origins of Lignocellulose Decay Capabilities.</title>
        <authorList>
            <person name="Nagy L.G."/>
            <person name="Riley R."/>
            <person name="Tritt A."/>
            <person name="Adam C."/>
            <person name="Daum C."/>
            <person name="Floudas D."/>
            <person name="Sun H."/>
            <person name="Yadav J.S."/>
            <person name="Pangilinan J."/>
            <person name="Larsson K.H."/>
            <person name="Matsuura K."/>
            <person name="Barry K."/>
            <person name="Labutti K."/>
            <person name="Kuo R."/>
            <person name="Ohm R.A."/>
            <person name="Bhattacharya S.S."/>
            <person name="Shirouzu T."/>
            <person name="Yoshinaga Y."/>
            <person name="Martin F.M."/>
            <person name="Grigoriev I.V."/>
            <person name="Hibbett D.S."/>
        </authorList>
    </citation>
    <scope>NUCLEOTIDE SEQUENCE [LARGE SCALE GENOMIC DNA]</scope>
    <source>
        <strain evidence="1 2">93-53</strain>
    </source>
</reference>
<evidence type="ECO:0000313" key="1">
    <source>
        <dbReference type="EMBL" id="KZT07045.1"/>
    </source>
</evidence>
<sequence length="241" mass="27047">MDIKARCIQYGLPSSSCRNMSADSSTIGSLMHPTKTIWTPEFVENEDVSGRTDLSFSPSIGFHESRSLQLPMLPKMVPNSVNDTFPHNLLTVGSKCTARVFLWSKFRAAYYRCFNVDPDGVAASVWMAATVRKELWSVTASGVRLRTYMVEVEGHASVLNLQVVPFFGEMWTEGWPPGQAIGMYKEPVMQALRVFVAIPTITNFQKLTRQPVIYCAMIVCCDRLKHIKRGRCPGMKKIDSP</sequence>
<dbReference type="RefSeq" id="XP_040764785.1">
    <property type="nucleotide sequence ID" value="XM_040913816.1"/>
</dbReference>
<dbReference type="GeneID" id="63830844"/>
<dbReference type="InParanoid" id="A0A165EH64"/>
<dbReference type="EMBL" id="KV427621">
    <property type="protein sequence ID" value="KZT07045.1"/>
    <property type="molecule type" value="Genomic_DNA"/>
</dbReference>
<dbReference type="AlphaFoldDB" id="A0A165EH64"/>
<dbReference type="Proteomes" id="UP000076871">
    <property type="component" value="Unassembled WGS sequence"/>
</dbReference>
<proteinExistence type="predicted"/>
<organism evidence="1 2">
    <name type="scientific">Laetiporus sulphureus 93-53</name>
    <dbReference type="NCBI Taxonomy" id="1314785"/>
    <lineage>
        <taxon>Eukaryota</taxon>
        <taxon>Fungi</taxon>
        <taxon>Dikarya</taxon>
        <taxon>Basidiomycota</taxon>
        <taxon>Agaricomycotina</taxon>
        <taxon>Agaricomycetes</taxon>
        <taxon>Polyporales</taxon>
        <taxon>Laetiporus</taxon>
    </lineage>
</organism>
<gene>
    <name evidence="1" type="ORF">LAESUDRAFT_773985</name>
</gene>
<protein>
    <submittedName>
        <fullName evidence="1">Uncharacterized protein</fullName>
    </submittedName>
</protein>
<name>A0A165EH64_9APHY</name>
<keyword evidence="2" id="KW-1185">Reference proteome</keyword>